<accession>A0ABW2PDM3</accession>
<organism evidence="1 2">
    <name type="scientific">Sphaerisporangium rhizosphaerae</name>
    <dbReference type="NCBI Taxonomy" id="2269375"/>
    <lineage>
        <taxon>Bacteria</taxon>
        <taxon>Bacillati</taxon>
        <taxon>Actinomycetota</taxon>
        <taxon>Actinomycetes</taxon>
        <taxon>Streptosporangiales</taxon>
        <taxon>Streptosporangiaceae</taxon>
        <taxon>Sphaerisporangium</taxon>
    </lineage>
</organism>
<comment type="caution">
    <text evidence="1">The sequence shown here is derived from an EMBL/GenBank/DDBJ whole genome shotgun (WGS) entry which is preliminary data.</text>
</comment>
<keyword evidence="2" id="KW-1185">Reference proteome</keyword>
<dbReference type="EMBL" id="JBHTCG010000025">
    <property type="protein sequence ID" value="MFC7386330.1"/>
    <property type="molecule type" value="Genomic_DNA"/>
</dbReference>
<protein>
    <submittedName>
        <fullName evidence="1">Uncharacterized protein</fullName>
    </submittedName>
</protein>
<evidence type="ECO:0000313" key="2">
    <source>
        <dbReference type="Proteomes" id="UP001596496"/>
    </source>
</evidence>
<gene>
    <name evidence="1" type="ORF">ACFQSB_29260</name>
</gene>
<name>A0ABW2PDM3_9ACTN</name>
<dbReference type="Proteomes" id="UP001596496">
    <property type="component" value="Unassembled WGS sequence"/>
</dbReference>
<reference evidence="2" key="1">
    <citation type="journal article" date="2019" name="Int. J. Syst. Evol. Microbiol.">
        <title>The Global Catalogue of Microorganisms (GCM) 10K type strain sequencing project: providing services to taxonomists for standard genome sequencing and annotation.</title>
        <authorList>
            <consortium name="The Broad Institute Genomics Platform"/>
            <consortium name="The Broad Institute Genome Sequencing Center for Infectious Disease"/>
            <person name="Wu L."/>
            <person name="Ma J."/>
        </authorList>
    </citation>
    <scope>NUCLEOTIDE SEQUENCE [LARGE SCALE GENOMIC DNA]</scope>
    <source>
        <strain evidence="2">CECT 7649</strain>
    </source>
</reference>
<sequence length="43" mass="4948">MSDFHEWDAVKREIFDEEDIAAIDKGTTVMVAVAKLAQVVRRR</sequence>
<dbReference type="RefSeq" id="WP_380830102.1">
    <property type="nucleotide sequence ID" value="NZ_JBHTCG010000025.1"/>
</dbReference>
<evidence type="ECO:0000313" key="1">
    <source>
        <dbReference type="EMBL" id="MFC7386330.1"/>
    </source>
</evidence>
<proteinExistence type="predicted"/>